<reference evidence="1" key="2">
    <citation type="journal article" date="2015" name="Fish Shellfish Immunol.">
        <title>Early steps in the European eel (Anguilla anguilla)-Vibrio vulnificus interaction in the gills: Role of the RtxA13 toxin.</title>
        <authorList>
            <person name="Callol A."/>
            <person name="Pajuelo D."/>
            <person name="Ebbesson L."/>
            <person name="Teles M."/>
            <person name="MacKenzie S."/>
            <person name="Amaro C."/>
        </authorList>
    </citation>
    <scope>NUCLEOTIDE SEQUENCE</scope>
</reference>
<accession>A0A0E9W8K9</accession>
<sequence length="76" mass="8802">MLLHLKMQPTEEETLGAAILFGGDQENGSCLTCFNYLFCNVYILYLVQINQILCLQNMEIARVNVEFLYFFILMAK</sequence>
<evidence type="ECO:0000313" key="1">
    <source>
        <dbReference type="EMBL" id="JAH86702.1"/>
    </source>
</evidence>
<proteinExistence type="predicted"/>
<dbReference type="AlphaFoldDB" id="A0A0E9W8K9"/>
<dbReference type="EMBL" id="GBXM01021875">
    <property type="protein sequence ID" value="JAH86702.1"/>
    <property type="molecule type" value="Transcribed_RNA"/>
</dbReference>
<protein>
    <submittedName>
        <fullName evidence="1">Uncharacterized protein</fullName>
    </submittedName>
</protein>
<organism evidence="1">
    <name type="scientific">Anguilla anguilla</name>
    <name type="common">European freshwater eel</name>
    <name type="synonym">Muraena anguilla</name>
    <dbReference type="NCBI Taxonomy" id="7936"/>
    <lineage>
        <taxon>Eukaryota</taxon>
        <taxon>Metazoa</taxon>
        <taxon>Chordata</taxon>
        <taxon>Craniata</taxon>
        <taxon>Vertebrata</taxon>
        <taxon>Euteleostomi</taxon>
        <taxon>Actinopterygii</taxon>
        <taxon>Neopterygii</taxon>
        <taxon>Teleostei</taxon>
        <taxon>Anguilliformes</taxon>
        <taxon>Anguillidae</taxon>
        <taxon>Anguilla</taxon>
    </lineage>
</organism>
<reference evidence="1" key="1">
    <citation type="submission" date="2014-11" db="EMBL/GenBank/DDBJ databases">
        <authorList>
            <person name="Amaro Gonzalez C."/>
        </authorList>
    </citation>
    <scope>NUCLEOTIDE SEQUENCE</scope>
</reference>
<name>A0A0E9W8K9_ANGAN</name>